<dbReference type="InterPro" id="IPR036390">
    <property type="entry name" value="WH_DNA-bd_sf"/>
</dbReference>
<dbReference type="GO" id="GO:0000976">
    <property type="term" value="F:transcription cis-regulatory region binding"/>
    <property type="evidence" value="ECO:0007669"/>
    <property type="project" value="TreeGrafter"/>
</dbReference>
<evidence type="ECO:0000313" key="6">
    <source>
        <dbReference type="EMBL" id="SFU93734.1"/>
    </source>
</evidence>
<dbReference type="InterPro" id="IPR005119">
    <property type="entry name" value="LysR_subst-bd"/>
</dbReference>
<dbReference type="RefSeq" id="WP_093556726.1">
    <property type="nucleotide sequence ID" value="NZ_FPBO01000015.1"/>
</dbReference>
<gene>
    <name evidence="6" type="ORF">SAMN05216552_101592</name>
</gene>
<keyword evidence="4" id="KW-0804">Transcription</keyword>
<keyword evidence="2" id="KW-0805">Transcription regulation</keyword>
<keyword evidence="7" id="KW-1185">Reference proteome</keyword>
<reference evidence="7" key="1">
    <citation type="submission" date="2016-10" db="EMBL/GenBank/DDBJ databases">
        <authorList>
            <person name="Varghese N."/>
            <person name="Submissions S."/>
        </authorList>
    </citation>
    <scope>NUCLEOTIDE SEQUENCE [LARGE SCALE GENOMIC DNA]</scope>
    <source>
        <strain evidence="7">CGMCC 1.11014</strain>
    </source>
</reference>
<dbReference type="STRING" id="1035707.SAMN05216552_101592"/>
<dbReference type="Proteomes" id="UP000199391">
    <property type="component" value="Unassembled WGS sequence"/>
</dbReference>
<evidence type="ECO:0000256" key="2">
    <source>
        <dbReference type="ARBA" id="ARBA00023015"/>
    </source>
</evidence>
<dbReference type="SUPFAM" id="SSF46785">
    <property type="entry name" value="Winged helix' DNA-binding domain"/>
    <property type="match status" value="1"/>
</dbReference>
<evidence type="ECO:0000256" key="1">
    <source>
        <dbReference type="ARBA" id="ARBA00009437"/>
    </source>
</evidence>
<dbReference type="PROSITE" id="PS50931">
    <property type="entry name" value="HTH_LYSR"/>
    <property type="match status" value="1"/>
</dbReference>
<name>A0A1I7K8G8_9BURK</name>
<accession>A0A1I7K8G8</accession>
<dbReference type="AlphaFoldDB" id="A0A1I7K8G8"/>
<evidence type="ECO:0000256" key="3">
    <source>
        <dbReference type="ARBA" id="ARBA00023125"/>
    </source>
</evidence>
<evidence type="ECO:0000256" key="4">
    <source>
        <dbReference type="ARBA" id="ARBA00023163"/>
    </source>
</evidence>
<evidence type="ECO:0000313" key="7">
    <source>
        <dbReference type="Proteomes" id="UP000199391"/>
    </source>
</evidence>
<dbReference type="Gene3D" id="3.40.190.10">
    <property type="entry name" value="Periplasmic binding protein-like II"/>
    <property type="match status" value="2"/>
</dbReference>
<dbReference type="Pfam" id="PF00126">
    <property type="entry name" value="HTH_1"/>
    <property type="match status" value="1"/>
</dbReference>
<dbReference type="Pfam" id="PF03466">
    <property type="entry name" value="LysR_substrate"/>
    <property type="match status" value="1"/>
</dbReference>
<proteinExistence type="inferred from homology"/>
<keyword evidence="3 6" id="KW-0238">DNA-binding</keyword>
<dbReference type="InterPro" id="IPR000847">
    <property type="entry name" value="LysR_HTH_N"/>
</dbReference>
<dbReference type="OrthoDB" id="9803735at2"/>
<protein>
    <submittedName>
        <fullName evidence="6">DNA-binding transcriptional regulator, LysR family</fullName>
    </submittedName>
</protein>
<dbReference type="FunFam" id="1.10.10.10:FF:000001">
    <property type="entry name" value="LysR family transcriptional regulator"/>
    <property type="match status" value="1"/>
</dbReference>
<dbReference type="PANTHER" id="PTHR30126:SF40">
    <property type="entry name" value="HTH-TYPE TRANSCRIPTIONAL REGULATOR GLTR"/>
    <property type="match status" value="1"/>
</dbReference>
<dbReference type="GO" id="GO:0003700">
    <property type="term" value="F:DNA-binding transcription factor activity"/>
    <property type="evidence" value="ECO:0007669"/>
    <property type="project" value="InterPro"/>
</dbReference>
<dbReference type="SUPFAM" id="SSF53850">
    <property type="entry name" value="Periplasmic binding protein-like II"/>
    <property type="match status" value="1"/>
</dbReference>
<comment type="similarity">
    <text evidence="1">Belongs to the LysR transcriptional regulatory family.</text>
</comment>
<organism evidence="6 7">
    <name type="scientific">Pseudoduganella namucuonensis</name>
    <dbReference type="NCBI Taxonomy" id="1035707"/>
    <lineage>
        <taxon>Bacteria</taxon>
        <taxon>Pseudomonadati</taxon>
        <taxon>Pseudomonadota</taxon>
        <taxon>Betaproteobacteria</taxon>
        <taxon>Burkholderiales</taxon>
        <taxon>Oxalobacteraceae</taxon>
        <taxon>Telluria group</taxon>
        <taxon>Pseudoduganella</taxon>
    </lineage>
</organism>
<dbReference type="PANTHER" id="PTHR30126">
    <property type="entry name" value="HTH-TYPE TRANSCRIPTIONAL REGULATOR"/>
    <property type="match status" value="1"/>
</dbReference>
<dbReference type="Gene3D" id="1.10.10.10">
    <property type="entry name" value="Winged helix-like DNA-binding domain superfamily/Winged helix DNA-binding domain"/>
    <property type="match status" value="1"/>
</dbReference>
<dbReference type="CDD" id="cd05466">
    <property type="entry name" value="PBP2_LTTR_substrate"/>
    <property type="match status" value="1"/>
</dbReference>
<feature type="domain" description="HTH lysR-type" evidence="5">
    <location>
        <begin position="1"/>
        <end position="58"/>
    </location>
</feature>
<dbReference type="InterPro" id="IPR036388">
    <property type="entry name" value="WH-like_DNA-bd_sf"/>
</dbReference>
<dbReference type="EMBL" id="FPBO01000015">
    <property type="protein sequence ID" value="SFU93734.1"/>
    <property type="molecule type" value="Genomic_DNA"/>
</dbReference>
<sequence length="292" mass="31696">MEIYQLRTFLTVARQGHLTRAAEQLHISQSAVSKQIKALEEELGVILFARGASGTSLTRSGQLLLAQAEKTLDSALELVNMANKIRGEITGTVKLGTIIDPECLRLGAVLGRLLARHPQIDVKLAQGISGSVLERIRAGTVDAGFYLGALDDASVQATELCVLTYLVVAPKEWEERVSGAGWDRIARLPWIGTPVHSSQHRLVSEMFAEQGYELSSVIEVDQEASMRSLVAMGVGLCLLREDIAHEAVRNGQMVVWTGAKRGCPLSFIHLKSRAGDALVGALRQAVLEVWLP</sequence>
<dbReference type="PRINTS" id="PR00039">
    <property type="entry name" value="HTHLYSR"/>
</dbReference>
<evidence type="ECO:0000259" key="5">
    <source>
        <dbReference type="PROSITE" id="PS50931"/>
    </source>
</evidence>